<accession>A0A1I2VJI6</accession>
<dbReference type="SUPFAM" id="SSF46785">
    <property type="entry name" value="Winged helix' DNA-binding domain"/>
    <property type="match status" value="1"/>
</dbReference>
<dbReference type="PROSITE" id="PS00519">
    <property type="entry name" value="HTH_ASNC_1"/>
    <property type="match status" value="1"/>
</dbReference>
<dbReference type="GO" id="GO:0005829">
    <property type="term" value="C:cytosol"/>
    <property type="evidence" value="ECO:0007669"/>
    <property type="project" value="TreeGrafter"/>
</dbReference>
<keyword evidence="2" id="KW-0238">DNA-binding</keyword>
<dbReference type="PRINTS" id="PR00033">
    <property type="entry name" value="HTHASNC"/>
</dbReference>
<dbReference type="InterPro" id="IPR036390">
    <property type="entry name" value="WH_DNA-bd_sf"/>
</dbReference>
<dbReference type="EMBL" id="FOOU01000017">
    <property type="protein sequence ID" value="SFG89290.1"/>
    <property type="molecule type" value="Genomic_DNA"/>
</dbReference>
<dbReference type="InterPro" id="IPR019887">
    <property type="entry name" value="Tscrpt_reg_AsnC/Lrp_C"/>
</dbReference>
<organism evidence="5 6">
    <name type="scientific">Neptunomonas qingdaonensis</name>
    <dbReference type="NCBI Taxonomy" id="1045558"/>
    <lineage>
        <taxon>Bacteria</taxon>
        <taxon>Pseudomonadati</taxon>
        <taxon>Pseudomonadota</taxon>
        <taxon>Gammaproteobacteria</taxon>
        <taxon>Oceanospirillales</taxon>
        <taxon>Oceanospirillaceae</taxon>
        <taxon>Neptunomonas</taxon>
    </lineage>
</organism>
<evidence type="ECO:0000259" key="4">
    <source>
        <dbReference type="PROSITE" id="PS50956"/>
    </source>
</evidence>
<name>A0A1I2VJI6_9GAMM</name>
<dbReference type="Gene3D" id="3.30.70.920">
    <property type="match status" value="1"/>
</dbReference>
<dbReference type="PROSITE" id="PS50956">
    <property type="entry name" value="HTH_ASNC_2"/>
    <property type="match status" value="1"/>
</dbReference>
<dbReference type="InterPro" id="IPR000485">
    <property type="entry name" value="AsnC-type_HTH_dom"/>
</dbReference>
<evidence type="ECO:0000256" key="2">
    <source>
        <dbReference type="ARBA" id="ARBA00023125"/>
    </source>
</evidence>
<dbReference type="Pfam" id="PF13412">
    <property type="entry name" value="HTH_24"/>
    <property type="match status" value="1"/>
</dbReference>
<dbReference type="InterPro" id="IPR019885">
    <property type="entry name" value="Tscrpt_reg_HTH_AsnC-type_CS"/>
</dbReference>
<protein>
    <submittedName>
        <fullName evidence="5">Lrp/AsnC family transcriptional regulator</fullName>
    </submittedName>
</protein>
<dbReference type="GO" id="GO:0043565">
    <property type="term" value="F:sequence-specific DNA binding"/>
    <property type="evidence" value="ECO:0007669"/>
    <property type="project" value="InterPro"/>
</dbReference>
<dbReference type="PANTHER" id="PTHR30154">
    <property type="entry name" value="LEUCINE-RESPONSIVE REGULATORY PROTEIN"/>
    <property type="match status" value="1"/>
</dbReference>
<keyword evidence="1" id="KW-0805">Transcription regulation</keyword>
<evidence type="ECO:0000313" key="5">
    <source>
        <dbReference type="EMBL" id="SFG89290.1"/>
    </source>
</evidence>
<dbReference type="SUPFAM" id="SSF54909">
    <property type="entry name" value="Dimeric alpha+beta barrel"/>
    <property type="match status" value="1"/>
</dbReference>
<dbReference type="Proteomes" id="UP000198623">
    <property type="component" value="Unassembled WGS sequence"/>
</dbReference>
<sequence>MNNIKIDSTDRQILRELQDNAELGITELAARVNLSSTPCWRRVQKLQDAGVIRKQVVLLDPAKVGLNVSVFVHIKTRNHSHAWYVNFAEKIAHYDEVAEFYRMSGEYDYLMRIVVADIAAFDRFYKRLVEETPDLSDVTSSFAMEQIKYTTALPI</sequence>
<dbReference type="CDD" id="cd00090">
    <property type="entry name" value="HTH_ARSR"/>
    <property type="match status" value="1"/>
</dbReference>
<dbReference type="OrthoDB" id="8590699at2"/>
<dbReference type="InterPro" id="IPR011991">
    <property type="entry name" value="ArsR-like_HTH"/>
</dbReference>
<dbReference type="Pfam" id="PF01037">
    <property type="entry name" value="AsnC_trans_reg"/>
    <property type="match status" value="1"/>
</dbReference>
<dbReference type="STRING" id="1045558.SAMN05216175_11765"/>
<proteinExistence type="predicted"/>
<keyword evidence="3" id="KW-0804">Transcription</keyword>
<gene>
    <name evidence="5" type="ORF">SAMN05216175_11765</name>
</gene>
<dbReference type="InterPro" id="IPR011008">
    <property type="entry name" value="Dimeric_a/b-barrel"/>
</dbReference>
<dbReference type="InterPro" id="IPR036388">
    <property type="entry name" value="WH-like_DNA-bd_sf"/>
</dbReference>
<dbReference type="AlphaFoldDB" id="A0A1I2VJI6"/>
<evidence type="ECO:0000256" key="3">
    <source>
        <dbReference type="ARBA" id="ARBA00023163"/>
    </source>
</evidence>
<dbReference type="Gene3D" id="1.10.10.10">
    <property type="entry name" value="Winged helix-like DNA-binding domain superfamily/Winged helix DNA-binding domain"/>
    <property type="match status" value="1"/>
</dbReference>
<dbReference type="PANTHER" id="PTHR30154:SF17">
    <property type="entry name" value="DNA-BINDING TRANSCRIPTIONAL ACTIVATOR DECR"/>
    <property type="match status" value="1"/>
</dbReference>
<feature type="domain" description="HTH asnC-type" evidence="4">
    <location>
        <begin position="6"/>
        <end position="67"/>
    </location>
</feature>
<evidence type="ECO:0000313" key="6">
    <source>
        <dbReference type="Proteomes" id="UP000198623"/>
    </source>
</evidence>
<evidence type="ECO:0000256" key="1">
    <source>
        <dbReference type="ARBA" id="ARBA00023015"/>
    </source>
</evidence>
<dbReference type="GO" id="GO:0043200">
    <property type="term" value="P:response to amino acid"/>
    <property type="evidence" value="ECO:0007669"/>
    <property type="project" value="TreeGrafter"/>
</dbReference>
<dbReference type="SMART" id="SM00344">
    <property type="entry name" value="HTH_ASNC"/>
    <property type="match status" value="1"/>
</dbReference>
<dbReference type="RefSeq" id="WP_090730296.1">
    <property type="nucleotide sequence ID" value="NZ_FOOU01000017.1"/>
</dbReference>
<keyword evidence="6" id="KW-1185">Reference proteome</keyword>
<dbReference type="InterPro" id="IPR019888">
    <property type="entry name" value="Tscrpt_reg_AsnC-like"/>
</dbReference>
<reference evidence="6" key="1">
    <citation type="submission" date="2016-10" db="EMBL/GenBank/DDBJ databases">
        <authorList>
            <person name="Varghese N."/>
            <person name="Submissions S."/>
        </authorList>
    </citation>
    <scope>NUCLEOTIDE SEQUENCE [LARGE SCALE GENOMIC DNA]</scope>
    <source>
        <strain evidence="6">CGMCC 1.10971</strain>
    </source>
</reference>
<dbReference type="GO" id="GO:0006355">
    <property type="term" value="P:regulation of DNA-templated transcription"/>
    <property type="evidence" value="ECO:0007669"/>
    <property type="project" value="UniProtKB-ARBA"/>
</dbReference>